<reference evidence="1 2" key="1">
    <citation type="submission" date="2024-04" db="EMBL/GenBank/DDBJ databases">
        <authorList>
            <person name="Waldvogel A.-M."/>
            <person name="Schoenle A."/>
        </authorList>
    </citation>
    <scope>NUCLEOTIDE SEQUENCE [LARGE SCALE GENOMIC DNA]</scope>
</reference>
<dbReference type="Proteomes" id="UP001497482">
    <property type="component" value="Chromosome 17"/>
</dbReference>
<evidence type="ECO:0000313" key="1">
    <source>
        <dbReference type="EMBL" id="CAL1586945.1"/>
    </source>
</evidence>
<organism evidence="1 2">
    <name type="scientific">Knipowitschia caucasica</name>
    <name type="common">Caucasian dwarf goby</name>
    <name type="synonym">Pomatoschistus caucasicus</name>
    <dbReference type="NCBI Taxonomy" id="637954"/>
    <lineage>
        <taxon>Eukaryota</taxon>
        <taxon>Metazoa</taxon>
        <taxon>Chordata</taxon>
        <taxon>Craniata</taxon>
        <taxon>Vertebrata</taxon>
        <taxon>Euteleostomi</taxon>
        <taxon>Actinopterygii</taxon>
        <taxon>Neopterygii</taxon>
        <taxon>Teleostei</taxon>
        <taxon>Neoteleostei</taxon>
        <taxon>Acanthomorphata</taxon>
        <taxon>Gobiaria</taxon>
        <taxon>Gobiiformes</taxon>
        <taxon>Gobioidei</taxon>
        <taxon>Gobiidae</taxon>
        <taxon>Gobiinae</taxon>
        <taxon>Knipowitschia</taxon>
    </lineage>
</organism>
<dbReference type="EMBL" id="OZ035839">
    <property type="protein sequence ID" value="CAL1586945.1"/>
    <property type="molecule type" value="Genomic_DNA"/>
</dbReference>
<accession>A0AAV2KD35</accession>
<protein>
    <submittedName>
        <fullName evidence="1">Uncharacterized protein</fullName>
    </submittedName>
</protein>
<proteinExistence type="predicted"/>
<sequence length="112" mass="12495">MCGGVGALCSPHTSLLSWVKNHSSEALPLQAWIHRTVIHKRTTRIRSRVLFAGAAERREVTPSTQDAVWAEYGRHITSNTMGLTTITDYGAFTQVYGSLLSWFLFVNGIKFI</sequence>
<name>A0AAV2KD35_KNICA</name>
<evidence type="ECO:0000313" key="2">
    <source>
        <dbReference type="Proteomes" id="UP001497482"/>
    </source>
</evidence>
<dbReference type="AlphaFoldDB" id="A0AAV2KD35"/>
<gene>
    <name evidence="1" type="ORF">KC01_LOCUS16926</name>
</gene>
<keyword evidence="2" id="KW-1185">Reference proteome</keyword>